<reference evidence="2" key="1">
    <citation type="journal article" date="2014" name="Science">
        <title>Ancient hybridizations among the ancestral genomes of bread wheat.</title>
        <authorList>
            <consortium name="International Wheat Genome Sequencing Consortium,"/>
            <person name="Marcussen T."/>
            <person name="Sandve S.R."/>
            <person name="Heier L."/>
            <person name="Spannagl M."/>
            <person name="Pfeifer M."/>
            <person name="Jakobsen K.S."/>
            <person name="Wulff B.B."/>
            <person name="Steuernagel B."/>
            <person name="Mayer K.F."/>
            <person name="Olsen O.A."/>
        </authorList>
    </citation>
    <scope>NUCLEOTIDE SEQUENCE [LARGE SCALE GENOMIC DNA]</scope>
    <source>
        <strain evidence="2">cv. AL8/78</strain>
    </source>
</reference>
<protein>
    <submittedName>
        <fullName evidence="1">Uncharacterized protein</fullName>
    </submittedName>
</protein>
<name>A0A452Y1D3_AEGTS</name>
<reference evidence="1" key="5">
    <citation type="journal article" date="2021" name="G3 (Bethesda)">
        <title>Aegilops tauschii genome assembly Aet v5.0 features greater sequence contiguity and improved annotation.</title>
        <authorList>
            <person name="Wang L."/>
            <person name="Zhu T."/>
            <person name="Rodriguez J.C."/>
            <person name="Deal K.R."/>
            <person name="Dubcovsky J."/>
            <person name="McGuire P.E."/>
            <person name="Lux T."/>
            <person name="Spannagl M."/>
            <person name="Mayer K.F.X."/>
            <person name="Baldrich P."/>
            <person name="Meyers B.C."/>
            <person name="Huo N."/>
            <person name="Gu Y.Q."/>
            <person name="Zhou H."/>
            <person name="Devos K.M."/>
            <person name="Bennetzen J.L."/>
            <person name="Unver T."/>
            <person name="Budak H."/>
            <person name="Gulick P.J."/>
            <person name="Galiba G."/>
            <person name="Kalapos B."/>
            <person name="Nelson D.R."/>
            <person name="Li P."/>
            <person name="You F.M."/>
            <person name="Luo M.C."/>
            <person name="Dvorak J."/>
        </authorList>
    </citation>
    <scope>NUCLEOTIDE SEQUENCE [LARGE SCALE GENOMIC DNA]</scope>
    <source>
        <strain evidence="1">cv. AL8/78</strain>
    </source>
</reference>
<dbReference type="EnsemblPlants" id="AET1Gv20253300.5">
    <property type="protein sequence ID" value="AET1Gv20253300.5"/>
    <property type="gene ID" value="AET1Gv20253300"/>
</dbReference>
<evidence type="ECO:0000313" key="2">
    <source>
        <dbReference type="Proteomes" id="UP000015105"/>
    </source>
</evidence>
<dbReference type="Proteomes" id="UP000015105">
    <property type="component" value="Chromosome 1D"/>
</dbReference>
<reference evidence="2" key="2">
    <citation type="journal article" date="2017" name="Nat. Plants">
        <title>The Aegilops tauschii genome reveals multiple impacts of transposons.</title>
        <authorList>
            <person name="Zhao G."/>
            <person name="Zou C."/>
            <person name="Li K."/>
            <person name="Wang K."/>
            <person name="Li T."/>
            <person name="Gao L."/>
            <person name="Zhang X."/>
            <person name="Wang H."/>
            <person name="Yang Z."/>
            <person name="Liu X."/>
            <person name="Jiang W."/>
            <person name="Mao L."/>
            <person name="Kong X."/>
            <person name="Jiao Y."/>
            <person name="Jia J."/>
        </authorList>
    </citation>
    <scope>NUCLEOTIDE SEQUENCE [LARGE SCALE GENOMIC DNA]</scope>
    <source>
        <strain evidence="2">cv. AL8/78</strain>
    </source>
</reference>
<dbReference type="AlphaFoldDB" id="A0A452Y1D3"/>
<organism evidence="1 2">
    <name type="scientific">Aegilops tauschii subsp. strangulata</name>
    <name type="common">Goatgrass</name>
    <dbReference type="NCBI Taxonomy" id="200361"/>
    <lineage>
        <taxon>Eukaryota</taxon>
        <taxon>Viridiplantae</taxon>
        <taxon>Streptophyta</taxon>
        <taxon>Embryophyta</taxon>
        <taxon>Tracheophyta</taxon>
        <taxon>Spermatophyta</taxon>
        <taxon>Magnoliopsida</taxon>
        <taxon>Liliopsida</taxon>
        <taxon>Poales</taxon>
        <taxon>Poaceae</taxon>
        <taxon>BOP clade</taxon>
        <taxon>Pooideae</taxon>
        <taxon>Triticodae</taxon>
        <taxon>Triticeae</taxon>
        <taxon>Triticinae</taxon>
        <taxon>Aegilops</taxon>
    </lineage>
</organism>
<keyword evidence="2" id="KW-1185">Reference proteome</keyword>
<evidence type="ECO:0000313" key="1">
    <source>
        <dbReference type="EnsemblPlants" id="AET1Gv20253300.5"/>
    </source>
</evidence>
<sequence length="73" mass="8240">FSLVVFYWLGQFFKGYPYHHDSFSLHSGTEPCTHQPVISSFLLLAKLICFSDLKSNNGVSGPSLITKIELNVY</sequence>
<reference evidence="1" key="3">
    <citation type="journal article" date="2017" name="Nature">
        <title>Genome sequence of the progenitor of the wheat D genome Aegilops tauschii.</title>
        <authorList>
            <person name="Luo M.C."/>
            <person name="Gu Y.Q."/>
            <person name="Puiu D."/>
            <person name="Wang H."/>
            <person name="Twardziok S.O."/>
            <person name="Deal K.R."/>
            <person name="Huo N."/>
            <person name="Zhu T."/>
            <person name="Wang L."/>
            <person name="Wang Y."/>
            <person name="McGuire P.E."/>
            <person name="Liu S."/>
            <person name="Long H."/>
            <person name="Ramasamy R.K."/>
            <person name="Rodriguez J.C."/>
            <person name="Van S.L."/>
            <person name="Yuan L."/>
            <person name="Wang Z."/>
            <person name="Xia Z."/>
            <person name="Xiao L."/>
            <person name="Anderson O.D."/>
            <person name="Ouyang S."/>
            <person name="Liang Y."/>
            <person name="Zimin A.V."/>
            <person name="Pertea G."/>
            <person name="Qi P."/>
            <person name="Bennetzen J.L."/>
            <person name="Dai X."/>
            <person name="Dawson M.W."/>
            <person name="Muller H.G."/>
            <person name="Kugler K."/>
            <person name="Rivarola-Duarte L."/>
            <person name="Spannagl M."/>
            <person name="Mayer K.F.X."/>
            <person name="Lu F.H."/>
            <person name="Bevan M.W."/>
            <person name="Leroy P."/>
            <person name="Li P."/>
            <person name="You F.M."/>
            <person name="Sun Q."/>
            <person name="Liu Z."/>
            <person name="Lyons E."/>
            <person name="Wicker T."/>
            <person name="Salzberg S.L."/>
            <person name="Devos K.M."/>
            <person name="Dvorak J."/>
        </authorList>
    </citation>
    <scope>NUCLEOTIDE SEQUENCE [LARGE SCALE GENOMIC DNA]</scope>
    <source>
        <strain evidence="1">cv. AL8/78</strain>
    </source>
</reference>
<accession>A0A452Y1D3</accession>
<reference evidence="1" key="4">
    <citation type="submission" date="2019-03" db="UniProtKB">
        <authorList>
            <consortium name="EnsemblPlants"/>
        </authorList>
    </citation>
    <scope>IDENTIFICATION</scope>
</reference>
<proteinExistence type="predicted"/>
<dbReference type="Gramene" id="AET1Gv20253300.5">
    <property type="protein sequence ID" value="AET1Gv20253300.5"/>
    <property type="gene ID" value="AET1Gv20253300"/>
</dbReference>